<dbReference type="InterPro" id="IPR015018">
    <property type="entry name" value="DUF1905"/>
</dbReference>
<name>A0ABY7N925_9MICO</name>
<dbReference type="Pfam" id="PF08922">
    <property type="entry name" value="DUF1905"/>
    <property type="match status" value="1"/>
</dbReference>
<protein>
    <submittedName>
        <fullName evidence="1">YdeI/OmpD-associated family protein</fullName>
    </submittedName>
</protein>
<dbReference type="Pfam" id="PF13376">
    <property type="entry name" value="OmdA"/>
    <property type="match status" value="1"/>
</dbReference>
<accession>A0ABY7N925</accession>
<sequence>MRFTTVLELSGKSATGIRVPEEVVVGLGPGKRHAITVTIGGHTYRRLPVAPYRGAYMIALSAENREQAGVAAGDEIEVDVELDTEPRVVEVPADFAAALDEQPDVRAAFTALSYSNQRAHVLAIESAKTPETRLRRIEAARTALTPATPTP</sequence>
<evidence type="ECO:0000313" key="2">
    <source>
        <dbReference type="Proteomes" id="UP001212421"/>
    </source>
</evidence>
<gene>
    <name evidence="1" type="ORF">KIV56_10375</name>
</gene>
<reference evidence="1 2" key="1">
    <citation type="submission" date="2021-05" db="EMBL/GenBank/DDBJ databases">
        <authorList>
            <person name="Kumar R."/>
            <person name="Kumar A."/>
            <person name="Mukhia S."/>
        </authorList>
    </citation>
    <scope>NUCLEOTIDE SEQUENCE [LARGE SCALE GENOMIC DNA]</scope>
    <source>
        <strain evidence="1 2">ERMR7:08</strain>
    </source>
</reference>
<dbReference type="InterPro" id="IPR037079">
    <property type="entry name" value="AF2212/PG0164-like_sf"/>
</dbReference>
<keyword evidence="2" id="KW-1185">Reference proteome</keyword>
<dbReference type="SUPFAM" id="SSF141694">
    <property type="entry name" value="AF2212/PG0164-like"/>
    <property type="match status" value="1"/>
</dbReference>
<dbReference type="Proteomes" id="UP001212421">
    <property type="component" value="Chromosome"/>
</dbReference>
<proteinExistence type="predicted"/>
<dbReference type="Gene3D" id="2.40.30.100">
    <property type="entry name" value="AF2212/PG0164-like"/>
    <property type="match status" value="1"/>
</dbReference>
<dbReference type="EMBL" id="CP075584">
    <property type="protein sequence ID" value="WBM78971.1"/>
    <property type="molecule type" value="Genomic_DNA"/>
</dbReference>
<evidence type="ECO:0000313" key="1">
    <source>
        <dbReference type="EMBL" id="WBM78971.1"/>
    </source>
</evidence>
<organism evidence="1 2">
    <name type="scientific">Cryobacterium breve</name>
    <dbReference type="NCBI Taxonomy" id="1259258"/>
    <lineage>
        <taxon>Bacteria</taxon>
        <taxon>Bacillati</taxon>
        <taxon>Actinomycetota</taxon>
        <taxon>Actinomycetes</taxon>
        <taxon>Micrococcales</taxon>
        <taxon>Microbacteriaceae</taxon>
        <taxon>Cryobacterium</taxon>
    </lineage>
</organism>
<dbReference type="RefSeq" id="WP_281533461.1">
    <property type="nucleotide sequence ID" value="NZ_CP075584.1"/>
</dbReference>